<organism evidence="6 7">
    <name type="scientific">Rhodococcus erythropolis</name>
    <name type="common">Arthrobacter picolinophilus</name>
    <dbReference type="NCBI Taxonomy" id="1833"/>
    <lineage>
        <taxon>Bacteria</taxon>
        <taxon>Bacillati</taxon>
        <taxon>Actinomycetota</taxon>
        <taxon>Actinomycetes</taxon>
        <taxon>Mycobacteriales</taxon>
        <taxon>Nocardiaceae</taxon>
        <taxon>Rhodococcus</taxon>
        <taxon>Rhodococcus erythropolis group</taxon>
    </lineage>
</organism>
<dbReference type="InterPro" id="IPR018062">
    <property type="entry name" value="HTH_AraC-typ_CS"/>
</dbReference>
<dbReference type="InterPro" id="IPR050204">
    <property type="entry name" value="AraC_XylS_family_regulators"/>
</dbReference>
<dbReference type="EMBL" id="CP050124">
    <property type="protein sequence ID" value="QIP40336.1"/>
    <property type="molecule type" value="Genomic_DNA"/>
</dbReference>
<dbReference type="SMART" id="SM00342">
    <property type="entry name" value="HTH_ARAC"/>
    <property type="match status" value="1"/>
</dbReference>
<dbReference type="GO" id="GO:0043565">
    <property type="term" value="F:sequence-specific DNA binding"/>
    <property type="evidence" value="ECO:0007669"/>
    <property type="project" value="InterPro"/>
</dbReference>
<dbReference type="GO" id="GO:0003700">
    <property type="term" value="F:DNA-binding transcription factor activity"/>
    <property type="evidence" value="ECO:0007669"/>
    <property type="project" value="InterPro"/>
</dbReference>
<keyword evidence="3" id="KW-0010">Activator</keyword>
<dbReference type="SUPFAM" id="SSF46689">
    <property type="entry name" value="Homeodomain-like"/>
    <property type="match status" value="1"/>
</dbReference>
<evidence type="ECO:0000313" key="7">
    <source>
        <dbReference type="Proteomes" id="UP000502345"/>
    </source>
</evidence>
<evidence type="ECO:0000313" key="6">
    <source>
        <dbReference type="EMBL" id="QIP40336.1"/>
    </source>
</evidence>
<dbReference type="PROSITE" id="PS00041">
    <property type="entry name" value="HTH_ARAC_FAMILY_1"/>
    <property type="match status" value="1"/>
</dbReference>
<dbReference type="Gene3D" id="1.10.10.60">
    <property type="entry name" value="Homeodomain-like"/>
    <property type="match status" value="1"/>
</dbReference>
<sequence length="291" mass="31895">MTTPPLFVTRGSCVLYVSDMDSRGAQITAWAPGLAGITEVFHADFVGHAYPKHTHDQWSLMLVDRGTIAYDLDHRAHGAAPEIVTLLPPGIAHDGVPVTEAGFRQRILYLDTSVLGEVLIGPAVDSPEIRDPLLRHRIDQLHSALGPHGESLEAESRLGFLAERLNEILTPATGRSLHTPTVDERVADQLRDLLDARLTTGITMREASNILQRNPTYLIKNFAKHFGLPPHKYVTGRRIDLARRAILAGRELADVAVDVGFHDQSHLSRHFVKHVGAPPGKYALNVASGAR</sequence>
<dbReference type="PANTHER" id="PTHR46796:SF2">
    <property type="entry name" value="TRANSCRIPTIONAL REGULATORY PROTEIN"/>
    <property type="match status" value="1"/>
</dbReference>
<dbReference type="SUPFAM" id="SSF51215">
    <property type="entry name" value="Regulatory protein AraC"/>
    <property type="match status" value="1"/>
</dbReference>
<gene>
    <name evidence="6" type="ORF">G9444_3092</name>
</gene>
<dbReference type="PROSITE" id="PS01124">
    <property type="entry name" value="HTH_ARAC_FAMILY_2"/>
    <property type="match status" value="1"/>
</dbReference>
<dbReference type="InterPro" id="IPR018060">
    <property type="entry name" value="HTH_AraC"/>
</dbReference>
<keyword evidence="2" id="KW-0238">DNA-binding</keyword>
<dbReference type="InterPro" id="IPR009057">
    <property type="entry name" value="Homeodomain-like_sf"/>
</dbReference>
<dbReference type="InterPro" id="IPR037923">
    <property type="entry name" value="HTH-like"/>
</dbReference>
<feature type="domain" description="HTH araC/xylS-type" evidence="5">
    <location>
        <begin position="188"/>
        <end position="285"/>
    </location>
</feature>
<keyword evidence="1" id="KW-0805">Transcription regulation</keyword>
<protein>
    <submittedName>
        <fullName evidence="6">AraC family transcriptional regulator</fullName>
    </submittedName>
</protein>
<dbReference type="Pfam" id="PF02311">
    <property type="entry name" value="AraC_binding"/>
    <property type="match status" value="1"/>
</dbReference>
<proteinExistence type="predicted"/>
<evidence type="ECO:0000256" key="2">
    <source>
        <dbReference type="ARBA" id="ARBA00023125"/>
    </source>
</evidence>
<name>A0A6G9CUF6_RHOER</name>
<accession>A0A6G9CUF6</accession>
<dbReference type="Pfam" id="PF12833">
    <property type="entry name" value="HTH_18"/>
    <property type="match status" value="1"/>
</dbReference>
<evidence type="ECO:0000259" key="5">
    <source>
        <dbReference type="PROSITE" id="PS01124"/>
    </source>
</evidence>
<reference evidence="6 7" key="1">
    <citation type="submission" date="2020-03" db="EMBL/GenBank/DDBJ databases">
        <title>Screen low temperature-resistant strains for efficient degradation of petroleum hydrocarbons under the low temperature.</title>
        <authorList>
            <person name="Wang Y."/>
            <person name="Chen J."/>
        </authorList>
    </citation>
    <scope>NUCLEOTIDE SEQUENCE [LARGE SCALE GENOMIC DNA]</scope>
    <source>
        <strain evidence="6 7">KB1</strain>
    </source>
</reference>
<dbReference type="AlphaFoldDB" id="A0A6G9CUF6"/>
<dbReference type="InterPro" id="IPR003313">
    <property type="entry name" value="AraC-bd"/>
</dbReference>
<evidence type="ECO:0000256" key="1">
    <source>
        <dbReference type="ARBA" id="ARBA00023015"/>
    </source>
</evidence>
<dbReference type="PANTHER" id="PTHR46796">
    <property type="entry name" value="HTH-TYPE TRANSCRIPTIONAL ACTIVATOR RHAS-RELATED"/>
    <property type="match status" value="1"/>
</dbReference>
<evidence type="ECO:0000256" key="3">
    <source>
        <dbReference type="ARBA" id="ARBA00023159"/>
    </source>
</evidence>
<keyword evidence="4" id="KW-0804">Transcription</keyword>
<evidence type="ECO:0000256" key="4">
    <source>
        <dbReference type="ARBA" id="ARBA00023163"/>
    </source>
</evidence>
<dbReference type="Proteomes" id="UP000502345">
    <property type="component" value="Chromosome"/>
</dbReference>